<name>A0A4Q9BBZ4_9BACT</name>
<dbReference type="AlphaFoldDB" id="A0A4Q9BBZ4"/>
<keyword evidence="3" id="KW-1185">Reference proteome</keyword>
<protein>
    <submittedName>
        <fullName evidence="2">Glyoxalase/bleomycin resistance/dioxygenase family protein</fullName>
    </submittedName>
</protein>
<evidence type="ECO:0000259" key="1">
    <source>
        <dbReference type="PROSITE" id="PS51819"/>
    </source>
</evidence>
<dbReference type="EMBL" id="SEWY01000004">
    <property type="protein sequence ID" value="TBH71988.1"/>
    <property type="molecule type" value="Genomic_DNA"/>
</dbReference>
<evidence type="ECO:0000313" key="2">
    <source>
        <dbReference type="EMBL" id="TBH71988.1"/>
    </source>
</evidence>
<dbReference type="SUPFAM" id="SSF54593">
    <property type="entry name" value="Glyoxalase/Bleomycin resistance protein/Dihydroxybiphenyl dioxygenase"/>
    <property type="match status" value="1"/>
</dbReference>
<proteinExistence type="predicted"/>
<keyword evidence="2" id="KW-0560">Oxidoreductase</keyword>
<dbReference type="Gene3D" id="3.10.180.10">
    <property type="entry name" value="2,3-Dihydroxybiphenyl 1,2-Dioxygenase, domain 1"/>
    <property type="match status" value="1"/>
</dbReference>
<organism evidence="2 3">
    <name type="scientific">Aquirufa antheringensis</name>
    <dbReference type="NCBI Taxonomy" id="2516559"/>
    <lineage>
        <taxon>Bacteria</taxon>
        <taxon>Pseudomonadati</taxon>
        <taxon>Bacteroidota</taxon>
        <taxon>Cytophagia</taxon>
        <taxon>Cytophagales</taxon>
        <taxon>Flectobacillaceae</taxon>
        <taxon>Aquirufa</taxon>
    </lineage>
</organism>
<comment type="caution">
    <text evidence="2">The sequence shown here is derived from an EMBL/GenBank/DDBJ whole genome shotgun (WGS) entry which is preliminary data.</text>
</comment>
<dbReference type="GO" id="GO:0051213">
    <property type="term" value="F:dioxygenase activity"/>
    <property type="evidence" value="ECO:0007669"/>
    <property type="project" value="UniProtKB-KW"/>
</dbReference>
<dbReference type="GO" id="GO:0046686">
    <property type="term" value="P:response to cadmium ion"/>
    <property type="evidence" value="ECO:0007669"/>
    <property type="project" value="TreeGrafter"/>
</dbReference>
<dbReference type="InterPro" id="IPR029068">
    <property type="entry name" value="Glyas_Bleomycin-R_OHBP_Dase"/>
</dbReference>
<sequence length="172" mass="18935">MSTFPRMHVSLYVSNLAASVNFYSTFFGQPATKVKPGYAKYVLDSPSLIISFIENPERVQANFGHLGFQVETSEEMNARLEVARKQGIVSKEEIGTSCCFAVQDKFWATDPDGVQWEVYYFHEDAEFNDPHYAAQDASACCMPPAAVAEEKPKLKIAEVQAANACTPGSGCC</sequence>
<evidence type="ECO:0000313" key="3">
    <source>
        <dbReference type="Proteomes" id="UP000293583"/>
    </source>
</evidence>
<dbReference type="Proteomes" id="UP000293583">
    <property type="component" value="Unassembled WGS sequence"/>
</dbReference>
<keyword evidence="2" id="KW-0223">Dioxygenase</keyword>
<dbReference type="InterPro" id="IPR049789">
    <property type="entry name" value="ArsI/CadI-like"/>
</dbReference>
<dbReference type="RefSeq" id="WP_130896122.1">
    <property type="nucleotide sequence ID" value="NZ_JAANOL010000001.1"/>
</dbReference>
<dbReference type="PANTHER" id="PTHR41294">
    <property type="entry name" value="CADMIUM-INDUCED PROTEIN CADI"/>
    <property type="match status" value="1"/>
</dbReference>
<dbReference type="PANTHER" id="PTHR41294:SF1">
    <property type="entry name" value="CADMIUM-INDUCED PROTEIN CADI"/>
    <property type="match status" value="1"/>
</dbReference>
<dbReference type="NCBIfam" id="NF041414">
    <property type="entry name" value="ArsI_CadI_VOC"/>
    <property type="match status" value="1"/>
</dbReference>
<accession>A0A4Q9BBZ4</accession>
<reference evidence="2 3" key="1">
    <citation type="submission" date="2019-02" db="EMBL/GenBank/DDBJ databases">
        <title>Genome of a new Bacteroidetes strain.</title>
        <authorList>
            <person name="Pitt A."/>
        </authorList>
    </citation>
    <scope>NUCLEOTIDE SEQUENCE [LARGE SCALE GENOMIC DNA]</scope>
    <source>
        <strain evidence="2 3">103A-SOEBACH</strain>
    </source>
</reference>
<dbReference type="Pfam" id="PF00903">
    <property type="entry name" value="Glyoxalase"/>
    <property type="match status" value="1"/>
</dbReference>
<dbReference type="InterPro" id="IPR052393">
    <property type="entry name" value="Cadmium-induced_rsp"/>
</dbReference>
<dbReference type="PROSITE" id="PS51819">
    <property type="entry name" value="VOC"/>
    <property type="match status" value="1"/>
</dbReference>
<gene>
    <name evidence="2" type="ORF">EWU20_09180</name>
</gene>
<dbReference type="InterPro" id="IPR004360">
    <property type="entry name" value="Glyas_Fos-R_dOase_dom"/>
</dbReference>
<dbReference type="InterPro" id="IPR037523">
    <property type="entry name" value="VOC_core"/>
</dbReference>
<feature type="domain" description="VOC" evidence="1">
    <location>
        <begin position="5"/>
        <end position="121"/>
    </location>
</feature>
<dbReference type="OrthoDB" id="9789608at2"/>